<proteinExistence type="predicted"/>
<dbReference type="InterPro" id="IPR009057">
    <property type="entry name" value="Homeodomain-like_sf"/>
</dbReference>
<dbReference type="PANTHER" id="PTHR30055">
    <property type="entry name" value="HTH-TYPE TRANSCRIPTIONAL REGULATOR RUTR"/>
    <property type="match status" value="1"/>
</dbReference>
<sequence length="195" mass="20875">MTEPTPKGRPGGRTARTTQAVIDATTALLGEVAPADLTVGQIAAHAGVNAATVYRKWGTKEALLREVLLTLSAERLTTPDTGSLRGDLVATVAAVADFLRTPAGYALAVLAATAEDDTSQELRDAFWGDRFARAERIFTRAVERGELLDADDALLAYEAMIATLHFRILARRRALDADIAEQLVDLMLGGLTSRN</sequence>
<dbReference type="SUPFAM" id="SSF48498">
    <property type="entry name" value="Tetracyclin repressor-like, C-terminal domain"/>
    <property type="match status" value="1"/>
</dbReference>
<evidence type="ECO:0000313" key="7">
    <source>
        <dbReference type="Proteomes" id="UP000550729"/>
    </source>
</evidence>
<keyword evidence="7" id="KW-1185">Reference proteome</keyword>
<dbReference type="RefSeq" id="WP_170193998.1">
    <property type="nucleotide sequence ID" value="NZ_JABBNB010000008.1"/>
</dbReference>
<evidence type="ECO:0000256" key="4">
    <source>
        <dbReference type="PROSITE-ProRule" id="PRU00335"/>
    </source>
</evidence>
<dbReference type="Proteomes" id="UP000550729">
    <property type="component" value="Unassembled WGS sequence"/>
</dbReference>
<dbReference type="InterPro" id="IPR001647">
    <property type="entry name" value="HTH_TetR"/>
</dbReference>
<evidence type="ECO:0000256" key="2">
    <source>
        <dbReference type="ARBA" id="ARBA00023125"/>
    </source>
</evidence>
<comment type="caution">
    <text evidence="6">The sequence shown here is derived from an EMBL/GenBank/DDBJ whole genome shotgun (WGS) entry which is preliminary data.</text>
</comment>
<dbReference type="GO" id="GO:0000976">
    <property type="term" value="F:transcription cis-regulatory region binding"/>
    <property type="evidence" value="ECO:0007669"/>
    <property type="project" value="TreeGrafter"/>
</dbReference>
<name>A0A848KZ76_9ACTN</name>
<gene>
    <name evidence="6" type="ORF">HH308_09735</name>
</gene>
<dbReference type="PROSITE" id="PS50977">
    <property type="entry name" value="HTH_TETR_2"/>
    <property type="match status" value="1"/>
</dbReference>
<feature type="DNA-binding region" description="H-T-H motif" evidence="4">
    <location>
        <begin position="38"/>
        <end position="57"/>
    </location>
</feature>
<dbReference type="Gene3D" id="1.10.357.10">
    <property type="entry name" value="Tetracycline Repressor, domain 2"/>
    <property type="match status" value="1"/>
</dbReference>
<dbReference type="InterPro" id="IPR036271">
    <property type="entry name" value="Tet_transcr_reg_TetR-rel_C_sf"/>
</dbReference>
<evidence type="ECO:0000256" key="3">
    <source>
        <dbReference type="ARBA" id="ARBA00023163"/>
    </source>
</evidence>
<dbReference type="Pfam" id="PF00440">
    <property type="entry name" value="TetR_N"/>
    <property type="match status" value="1"/>
</dbReference>
<keyword evidence="1" id="KW-0805">Transcription regulation</keyword>
<protein>
    <submittedName>
        <fullName evidence="6">TetR/AcrR family transcriptional regulator</fullName>
    </submittedName>
</protein>
<dbReference type="Pfam" id="PF16859">
    <property type="entry name" value="TetR_C_11"/>
    <property type="match status" value="1"/>
</dbReference>
<evidence type="ECO:0000256" key="1">
    <source>
        <dbReference type="ARBA" id="ARBA00023015"/>
    </source>
</evidence>
<dbReference type="InterPro" id="IPR011075">
    <property type="entry name" value="TetR_C"/>
</dbReference>
<dbReference type="Gene3D" id="1.10.10.60">
    <property type="entry name" value="Homeodomain-like"/>
    <property type="match status" value="1"/>
</dbReference>
<organism evidence="6 7">
    <name type="scientific">Gordonia asplenii</name>
    <dbReference type="NCBI Taxonomy" id="2725283"/>
    <lineage>
        <taxon>Bacteria</taxon>
        <taxon>Bacillati</taxon>
        <taxon>Actinomycetota</taxon>
        <taxon>Actinomycetes</taxon>
        <taxon>Mycobacteriales</taxon>
        <taxon>Gordoniaceae</taxon>
        <taxon>Gordonia</taxon>
    </lineage>
</organism>
<evidence type="ECO:0000313" key="6">
    <source>
        <dbReference type="EMBL" id="NMO01491.1"/>
    </source>
</evidence>
<keyword evidence="2 4" id="KW-0238">DNA-binding</keyword>
<dbReference type="AlphaFoldDB" id="A0A848KZ76"/>
<keyword evidence="3" id="KW-0804">Transcription</keyword>
<dbReference type="SUPFAM" id="SSF46689">
    <property type="entry name" value="Homeodomain-like"/>
    <property type="match status" value="1"/>
</dbReference>
<feature type="domain" description="HTH tetR-type" evidence="5">
    <location>
        <begin position="15"/>
        <end position="75"/>
    </location>
</feature>
<reference evidence="6 7" key="1">
    <citation type="submission" date="2020-04" db="EMBL/GenBank/DDBJ databases">
        <title>Gordonia sp. nov. TBRC 11910.</title>
        <authorList>
            <person name="Suriyachadkun C."/>
        </authorList>
    </citation>
    <scope>NUCLEOTIDE SEQUENCE [LARGE SCALE GENOMIC DNA]</scope>
    <source>
        <strain evidence="6 7">TBRC 11910</strain>
    </source>
</reference>
<dbReference type="GO" id="GO:0003700">
    <property type="term" value="F:DNA-binding transcription factor activity"/>
    <property type="evidence" value="ECO:0007669"/>
    <property type="project" value="TreeGrafter"/>
</dbReference>
<dbReference type="PANTHER" id="PTHR30055:SF148">
    <property type="entry name" value="TETR-FAMILY TRANSCRIPTIONAL REGULATOR"/>
    <property type="match status" value="1"/>
</dbReference>
<dbReference type="EMBL" id="JABBNB010000008">
    <property type="protein sequence ID" value="NMO01491.1"/>
    <property type="molecule type" value="Genomic_DNA"/>
</dbReference>
<dbReference type="InterPro" id="IPR050109">
    <property type="entry name" value="HTH-type_TetR-like_transc_reg"/>
</dbReference>
<accession>A0A848KZ76</accession>
<evidence type="ECO:0000259" key="5">
    <source>
        <dbReference type="PROSITE" id="PS50977"/>
    </source>
</evidence>